<proteinExistence type="predicted"/>
<protein>
    <submittedName>
        <fullName evidence="1">LamG domain-containing protein</fullName>
    </submittedName>
</protein>
<dbReference type="Pfam" id="PF13385">
    <property type="entry name" value="Laminin_G_3"/>
    <property type="match status" value="1"/>
</dbReference>
<gene>
    <name evidence="1" type="ORF">VB776_03445</name>
</gene>
<dbReference type="SUPFAM" id="SSF49899">
    <property type="entry name" value="Concanavalin A-like lectins/glucanases"/>
    <property type="match status" value="1"/>
</dbReference>
<keyword evidence="2" id="KW-1185">Reference proteome</keyword>
<dbReference type="PROSITE" id="PS51257">
    <property type="entry name" value="PROKAR_LIPOPROTEIN"/>
    <property type="match status" value="1"/>
</dbReference>
<dbReference type="RefSeq" id="WP_323326053.1">
    <property type="nucleotide sequence ID" value="NZ_JAYGIL010000003.1"/>
</dbReference>
<dbReference type="EMBL" id="JAYGIL010000003">
    <property type="protein sequence ID" value="MEA5401957.1"/>
    <property type="molecule type" value="Genomic_DNA"/>
</dbReference>
<dbReference type="InterPro" id="IPR013320">
    <property type="entry name" value="ConA-like_dom_sf"/>
</dbReference>
<comment type="caution">
    <text evidence="1">The sequence shown here is derived from an EMBL/GenBank/DDBJ whole genome shotgun (WGS) entry which is preliminary data.</text>
</comment>
<evidence type="ECO:0000313" key="1">
    <source>
        <dbReference type="EMBL" id="MEA5401957.1"/>
    </source>
</evidence>
<dbReference type="Gene3D" id="2.60.120.200">
    <property type="match status" value="1"/>
</dbReference>
<organism evidence="1 2">
    <name type="scientific">Arcicella gelida</name>
    <dbReference type="NCBI Taxonomy" id="2984195"/>
    <lineage>
        <taxon>Bacteria</taxon>
        <taxon>Pseudomonadati</taxon>
        <taxon>Bacteroidota</taxon>
        <taxon>Cytophagia</taxon>
        <taxon>Cytophagales</taxon>
        <taxon>Flectobacillaceae</taxon>
        <taxon>Arcicella</taxon>
    </lineage>
</organism>
<evidence type="ECO:0000313" key="2">
    <source>
        <dbReference type="Proteomes" id="UP001303899"/>
    </source>
</evidence>
<accession>A0ABU5S0K0</accession>
<sequence>MRKSVIISTVMLCFLLVVGCKLKENDDITPIPTNGLIAYFPFNGNANDESGYKNNGEVIQGVALTADRKLNKDKAYSFGGFDNVGYIKVNNSENMHLTKTLSISIWYKLNSYYGMDSYAKASQNGYHVLIGKEGDRDGFYMAVDNNQAINKQNVAFYNKITFSSNFSILGNPTGTNSENTNKWIHAVTVIDEVNAKLYINGTLIQTTLVSPDFSSANAKNLYIGTMMALGTNWYPFNGSIDDIRIYNRSLSDTEIVALSKE</sequence>
<name>A0ABU5S0K0_9BACT</name>
<reference evidence="1 2" key="1">
    <citation type="submission" date="2023-12" db="EMBL/GenBank/DDBJ databases">
        <title>Novel species of the genus Arcicella isolated from rivers.</title>
        <authorList>
            <person name="Lu H."/>
        </authorList>
    </citation>
    <scope>NUCLEOTIDE SEQUENCE [LARGE SCALE GENOMIC DNA]</scope>
    <source>
        <strain evidence="1 2">DC2W</strain>
    </source>
</reference>
<dbReference type="Proteomes" id="UP001303899">
    <property type="component" value="Unassembled WGS sequence"/>
</dbReference>